<sequence length="105" mass="11937">MAHGLWGLSESNDVCRVRRLIRVLFQFLLVSAGLLAQNLKLRFAQRTFDPWVLVLLLIYSTYGAHHWLTPIVLSKAPRAFSQGCRYFGSATSGRILRSTLSPEFQ</sequence>
<keyword evidence="1" id="KW-0472">Membrane</keyword>
<evidence type="ECO:0000313" key="3">
    <source>
        <dbReference type="Proteomes" id="UP000192578"/>
    </source>
</evidence>
<keyword evidence="1" id="KW-1133">Transmembrane helix</keyword>
<dbReference type="Proteomes" id="UP000192578">
    <property type="component" value="Unassembled WGS sequence"/>
</dbReference>
<proteinExistence type="predicted"/>
<reference evidence="3" key="1">
    <citation type="submission" date="2017-01" db="EMBL/GenBank/DDBJ databases">
        <title>Comparative genomics of anhydrobiosis in the tardigrade Hypsibius dujardini.</title>
        <authorList>
            <person name="Yoshida Y."/>
            <person name="Koutsovoulos G."/>
            <person name="Laetsch D."/>
            <person name="Stevens L."/>
            <person name="Kumar S."/>
            <person name="Horikawa D."/>
            <person name="Ishino K."/>
            <person name="Komine S."/>
            <person name="Tomita M."/>
            <person name="Blaxter M."/>
            <person name="Arakawa K."/>
        </authorList>
    </citation>
    <scope>NUCLEOTIDE SEQUENCE [LARGE SCALE GENOMIC DNA]</scope>
    <source>
        <strain evidence="3">Z151</strain>
    </source>
</reference>
<name>A0A9X6NL75_HYPEX</name>
<evidence type="ECO:0000313" key="2">
    <source>
        <dbReference type="EMBL" id="OWA54796.1"/>
    </source>
</evidence>
<protein>
    <submittedName>
        <fullName evidence="2">Uncharacterized protein</fullName>
    </submittedName>
</protein>
<feature type="transmembrane region" description="Helical" evidence="1">
    <location>
        <begin position="20"/>
        <end position="39"/>
    </location>
</feature>
<accession>A0A9X6NL75</accession>
<feature type="transmembrane region" description="Helical" evidence="1">
    <location>
        <begin position="51"/>
        <end position="68"/>
    </location>
</feature>
<dbReference type="AlphaFoldDB" id="A0A9X6NL75"/>
<gene>
    <name evidence="2" type="ORF">BV898_19190</name>
</gene>
<comment type="caution">
    <text evidence="2">The sequence shown here is derived from an EMBL/GenBank/DDBJ whole genome shotgun (WGS) entry which is preliminary data.</text>
</comment>
<keyword evidence="1" id="KW-0812">Transmembrane</keyword>
<organism evidence="2 3">
    <name type="scientific">Hypsibius exemplaris</name>
    <name type="common">Freshwater tardigrade</name>
    <dbReference type="NCBI Taxonomy" id="2072580"/>
    <lineage>
        <taxon>Eukaryota</taxon>
        <taxon>Metazoa</taxon>
        <taxon>Ecdysozoa</taxon>
        <taxon>Tardigrada</taxon>
        <taxon>Eutardigrada</taxon>
        <taxon>Parachela</taxon>
        <taxon>Hypsibioidea</taxon>
        <taxon>Hypsibiidae</taxon>
        <taxon>Hypsibius</taxon>
    </lineage>
</organism>
<keyword evidence="3" id="KW-1185">Reference proteome</keyword>
<dbReference type="EMBL" id="MTYJ01000461">
    <property type="protein sequence ID" value="OWA54796.1"/>
    <property type="molecule type" value="Genomic_DNA"/>
</dbReference>
<evidence type="ECO:0000256" key="1">
    <source>
        <dbReference type="SAM" id="Phobius"/>
    </source>
</evidence>